<organism evidence="1 2">
    <name type="scientific">Comamonas thiooxydans</name>
    <dbReference type="NCBI Taxonomy" id="363952"/>
    <lineage>
        <taxon>Bacteria</taxon>
        <taxon>Pseudomonadati</taxon>
        <taxon>Pseudomonadota</taxon>
        <taxon>Betaproteobacteria</taxon>
        <taxon>Burkholderiales</taxon>
        <taxon>Comamonadaceae</taxon>
        <taxon>Comamonas</taxon>
    </lineage>
</organism>
<evidence type="ECO:0000313" key="2">
    <source>
        <dbReference type="Proteomes" id="UP000029549"/>
    </source>
</evidence>
<reference evidence="1 2" key="1">
    <citation type="submission" date="2013-09" db="EMBL/GenBank/DDBJ databases">
        <title>High correlation between genotypes and phenotypes of environmental bacteria Comamonas testosteroni strains.</title>
        <authorList>
            <person name="Liu L."/>
            <person name="Zhu W."/>
            <person name="Xia X."/>
            <person name="Xu B."/>
            <person name="Luo M."/>
            <person name="Wang G."/>
        </authorList>
    </citation>
    <scope>NUCLEOTIDE SEQUENCE [LARGE SCALE GENOMIC DNA]</scope>
    <source>
        <strain evidence="1 2">DF2</strain>
    </source>
</reference>
<gene>
    <name evidence="1" type="ORF">P608_21310</name>
</gene>
<protein>
    <submittedName>
        <fullName evidence="1">Uncharacterized protein</fullName>
    </submittedName>
</protein>
<name>A0A0E3BPB5_9BURK</name>
<dbReference type="RefSeq" id="WP_034395783.1">
    <property type="nucleotide sequence ID" value="NZ_AWTM01000100.1"/>
</dbReference>
<dbReference type="Proteomes" id="UP000029549">
    <property type="component" value="Unassembled WGS sequence"/>
</dbReference>
<sequence length="394" mass="40128">MASPVDTSVKHFYSAMAGAPVLNGVAGSLIAILDACLVTGWGLKAVDSATVSAGVCRLNFASGKSAAEVDAVILVAGATPTGLNGEQKVTAVSGTWVEFKTALPDGAVTGSVSFKMAPAGWTRPFAGTNLAVYQSPNPQSTKMLVRVDDTGTTSCRLRGYETMTDINSGAGLFPLDVQISGGGWMNKSASANSSAVRWRIVANDRTVYINIVGYSASVAGGEAGRTVLMGDFQAFAPGGDPYAFALGCSTSGSHTDNPGTCDQDGGANQFAPRSYTKLGSSIGLTSRAEVGANVTSGVDGTFGSFPSVIDGGLRVSRRLLLQGVTPRGVLPGLYTVPQSDVGLSIAPLTKLDGVDSVAGRKLLAIGCGATSVTYPSISLGISFIDITGPWSYGV</sequence>
<dbReference type="AlphaFoldDB" id="A0A0E3BPB5"/>
<evidence type="ECO:0000313" key="1">
    <source>
        <dbReference type="EMBL" id="KGH07165.1"/>
    </source>
</evidence>
<keyword evidence="2" id="KW-1185">Reference proteome</keyword>
<accession>A0A0E3BPB5</accession>
<proteinExistence type="predicted"/>
<comment type="caution">
    <text evidence="1">The sequence shown here is derived from an EMBL/GenBank/DDBJ whole genome shotgun (WGS) entry which is preliminary data.</text>
</comment>
<dbReference type="EMBL" id="AWTP01000136">
    <property type="protein sequence ID" value="KGH07165.1"/>
    <property type="molecule type" value="Genomic_DNA"/>
</dbReference>